<comment type="caution">
    <text evidence="1">The sequence shown here is derived from an EMBL/GenBank/DDBJ whole genome shotgun (WGS) entry which is preliminary data.</text>
</comment>
<keyword evidence="2" id="KW-1185">Reference proteome</keyword>
<reference evidence="1 2" key="1">
    <citation type="journal article" date="2019" name="Int. J. Syst. Evol. Microbiol.">
        <title>The Global Catalogue of Microorganisms (GCM) 10K type strain sequencing project: providing services to taxonomists for standard genome sequencing and annotation.</title>
        <authorList>
            <consortium name="The Broad Institute Genomics Platform"/>
            <consortium name="The Broad Institute Genome Sequencing Center for Infectious Disease"/>
            <person name="Wu L."/>
            <person name="Ma J."/>
        </authorList>
    </citation>
    <scope>NUCLEOTIDE SEQUENCE [LARGE SCALE GENOMIC DNA]</scope>
    <source>
        <strain evidence="1 2">JCM 4542</strain>
    </source>
</reference>
<name>A0ABN3U7P8_9ACTN</name>
<proteinExistence type="predicted"/>
<protein>
    <recommendedName>
        <fullName evidence="3">DUF397 domain-containing protein</fullName>
    </recommendedName>
</protein>
<dbReference type="RefSeq" id="WP_344439777.1">
    <property type="nucleotide sequence ID" value="NZ_BAAASL010000032.1"/>
</dbReference>
<gene>
    <name evidence="1" type="ORF">GCM10010315_58530</name>
</gene>
<dbReference type="EMBL" id="BAAASL010000032">
    <property type="protein sequence ID" value="GAA2725734.1"/>
    <property type="molecule type" value="Genomic_DNA"/>
</dbReference>
<evidence type="ECO:0000313" key="2">
    <source>
        <dbReference type="Proteomes" id="UP001500886"/>
    </source>
</evidence>
<organism evidence="1 2">
    <name type="scientific">Streptomyces luteosporeus</name>
    <dbReference type="NCBI Taxonomy" id="173856"/>
    <lineage>
        <taxon>Bacteria</taxon>
        <taxon>Bacillati</taxon>
        <taxon>Actinomycetota</taxon>
        <taxon>Actinomycetes</taxon>
        <taxon>Kitasatosporales</taxon>
        <taxon>Streptomycetaceae</taxon>
        <taxon>Streptomyces</taxon>
    </lineage>
</organism>
<evidence type="ECO:0008006" key="3">
    <source>
        <dbReference type="Google" id="ProtNLM"/>
    </source>
</evidence>
<dbReference type="Proteomes" id="UP001500886">
    <property type="component" value="Unassembled WGS sequence"/>
</dbReference>
<sequence length="64" mass="6936">MPEIRWQEPICGGGGNACIQIGHTADGTPVLRESARPGELVVTTREGLRNFVEAAKRGDLDEFL</sequence>
<accession>A0ABN3U7P8</accession>
<evidence type="ECO:0000313" key="1">
    <source>
        <dbReference type="EMBL" id="GAA2725734.1"/>
    </source>
</evidence>